<protein>
    <submittedName>
        <fullName evidence="10">MFS transporter</fullName>
    </submittedName>
</protein>
<dbReference type="SUPFAM" id="SSF103473">
    <property type="entry name" value="MFS general substrate transporter"/>
    <property type="match status" value="1"/>
</dbReference>
<name>A0ABV4CKT8_9PSEU</name>
<dbReference type="RefSeq" id="WP_345367198.1">
    <property type="nucleotide sequence ID" value="NZ_BAABII010000018.1"/>
</dbReference>
<gene>
    <name evidence="10" type="ORF">AB8O55_14345</name>
</gene>
<feature type="transmembrane region" description="Helical" evidence="8">
    <location>
        <begin position="169"/>
        <end position="186"/>
    </location>
</feature>
<keyword evidence="11" id="KW-1185">Reference proteome</keyword>
<accession>A0ABV4CKT8</accession>
<feature type="transmembrane region" description="Helical" evidence="8">
    <location>
        <begin position="400"/>
        <end position="419"/>
    </location>
</feature>
<proteinExistence type="predicted"/>
<feature type="transmembrane region" description="Helical" evidence="8">
    <location>
        <begin position="108"/>
        <end position="134"/>
    </location>
</feature>
<evidence type="ECO:0000256" key="7">
    <source>
        <dbReference type="SAM" id="MobiDB-lite"/>
    </source>
</evidence>
<keyword evidence="3" id="KW-1003">Cell membrane</keyword>
<evidence type="ECO:0000259" key="9">
    <source>
        <dbReference type="PROSITE" id="PS50850"/>
    </source>
</evidence>
<evidence type="ECO:0000313" key="11">
    <source>
        <dbReference type="Proteomes" id="UP001564626"/>
    </source>
</evidence>
<feature type="transmembrane region" description="Helical" evidence="8">
    <location>
        <begin position="33"/>
        <end position="55"/>
    </location>
</feature>
<organism evidence="10 11">
    <name type="scientific">Saccharopolyspora cebuensis</name>
    <dbReference type="NCBI Taxonomy" id="418759"/>
    <lineage>
        <taxon>Bacteria</taxon>
        <taxon>Bacillati</taxon>
        <taxon>Actinomycetota</taxon>
        <taxon>Actinomycetes</taxon>
        <taxon>Pseudonocardiales</taxon>
        <taxon>Pseudonocardiaceae</taxon>
        <taxon>Saccharopolyspora</taxon>
    </lineage>
</organism>
<feature type="transmembrane region" description="Helical" evidence="8">
    <location>
        <begin position="248"/>
        <end position="268"/>
    </location>
</feature>
<keyword evidence="6 8" id="KW-0472">Membrane</keyword>
<evidence type="ECO:0000256" key="6">
    <source>
        <dbReference type="ARBA" id="ARBA00023136"/>
    </source>
</evidence>
<evidence type="ECO:0000256" key="3">
    <source>
        <dbReference type="ARBA" id="ARBA00022475"/>
    </source>
</evidence>
<evidence type="ECO:0000256" key="1">
    <source>
        <dbReference type="ARBA" id="ARBA00004651"/>
    </source>
</evidence>
<keyword evidence="4 8" id="KW-0812">Transmembrane</keyword>
<dbReference type="Pfam" id="PF05977">
    <property type="entry name" value="MFS_3"/>
    <property type="match status" value="1"/>
</dbReference>
<evidence type="ECO:0000256" key="2">
    <source>
        <dbReference type="ARBA" id="ARBA00022448"/>
    </source>
</evidence>
<dbReference type="Proteomes" id="UP001564626">
    <property type="component" value="Unassembled WGS sequence"/>
</dbReference>
<dbReference type="InterPro" id="IPR036259">
    <property type="entry name" value="MFS_trans_sf"/>
</dbReference>
<feature type="transmembrane region" description="Helical" evidence="8">
    <location>
        <begin position="140"/>
        <end position="157"/>
    </location>
</feature>
<sequence>MARHRAAADGPTVRFSAVPGGASGGDRKPYRTLLAGSSINVIGDVTGTAALPLFVLETTQDLALTGWIAAVSVGGSVVTGLLQGPLVDRLGFRTSLLGSSAFAATTTLAVYLLHIAGLLSPALLLVLALVRSIADEPGRVAMFGLVPQLAGAAGVPLERANATLRTVTASSNLVGPLAAGGIAAFAGSEWTILLNASTGMLGTSVLLLLARVPGAAPGQRSGPEDGTSYYRRFRVGLRYLFHDKVLRTLVVATMVFVAFDTSFASIGLTAYATEVLHQPALYGALISAFGIGSLLGTVGYGIIGHRMPKRRTYLGVYLAFAGLVLLLSMRLGVVPTFVVMALAGVVTSPLDMLYMAALQERVPKRLFGRVVSIANTVMSAPAPLAVSAATGMISSVGVRMTMLVLGCCYLALAIGLIFVRHLHSLDSRSGAARTADDEVTRPLPRVRDVAPVTQPIPRVFDAAPMTQPIPRIPDAVPSRRARVLAEDAAPTQPLPRIGAARRAPVRRIR</sequence>
<evidence type="ECO:0000256" key="5">
    <source>
        <dbReference type="ARBA" id="ARBA00022989"/>
    </source>
</evidence>
<dbReference type="Gene3D" id="1.20.1250.20">
    <property type="entry name" value="MFS general substrate transporter like domains"/>
    <property type="match status" value="1"/>
</dbReference>
<evidence type="ECO:0000313" key="10">
    <source>
        <dbReference type="EMBL" id="MEY8040582.1"/>
    </source>
</evidence>
<dbReference type="InterPro" id="IPR020846">
    <property type="entry name" value="MFS_dom"/>
</dbReference>
<comment type="subcellular location">
    <subcellularLocation>
        <location evidence="1">Cell membrane</location>
        <topology evidence="1">Multi-pass membrane protein</topology>
    </subcellularLocation>
</comment>
<keyword evidence="5 8" id="KW-1133">Transmembrane helix</keyword>
<dbReference type="PANTHER" id="PTHR23513:SF6">
    <property type="entry name" value="MAJOR FACILITATOR SUPERFAMILY ASSOCIATED DOMAIN-CONTAINING PROTEIN"/>
    <property type="match status" value="1"/>
</dbReference>
<reference evidence="10 11" key="1">
    <citation type="submission" date="2024-08" db="EMBL/GenBank/DDBJ databases">
        <title>Genome mining of Saccharopolyspora cebuensis PGLac3 from Nigerian medicinal plant.</title>
        <authorList>
            <person name="Ezeobiora C.E."/>
            <person name="Igbokwe N.H."/>
            <person name="Amin D.H."/>
            <person name="Mendie U.E."/>
        </authorList>
    </citation>
    <scope>NUCLEOTIDE SEQUENCE [LARGE SCALE GENOMIC DNA]</scope>
    <source>
        <strain evidence="10 11">PGLac3</strain>
    </source>
</reference>
<evidence type="ECO:0000256" key="8">
    <source>
        <dbReference type="SAM" id="Phobius"/>
    </source>
</evidence>
<feature type="transmembrane region" description="Helical" evidence="8">
    <location>
        <begin position="192"/>
        <end position="210"/>
    </location>
</feature>
<feature type="transmembrane region" description="Helical" evidence="8">
    <location>
        <begin position="370"/>
        <end position="394"/>
    </location>
</feature>
<dbReference type="InterPro" id="IPR010290">
    <property type="entry name" value="TM_effector"/>
</dbReference>
<comment type="caution">
    <text evidence="10">The sequence shown here is derived from an EMBL/GenBank/DDBJ whole genome shotgun (WGS) entry which is preliminary data.</text>
</comment>
<feature type="transmembrane region" description="Helical" evidence="8">
    <location>
        <begin position="314"/>
        <end position="331"/>
    </location>
</feature>
<feature type="region of interest" description="Disordered" evidence="7">
    <location>
        <begin position="1"/>
        <end position="24"/>
    </location>
</feature>
<dbReference type="PANTHER" id="PTHR23513">
    <property type="entry name" value="INTEGRAL MEMBRANE EFFLUX PROTEIN-RELATED"/>
    <property type="match status" value="1"/>
</dbReference>
<evidence type="ECO:0000256" key="4">
    <source>
        <dbReference type="ARBA" id="ARBA00022692"/>
    </source>
</evidence>
<dbReference type="CDD" id="cd06173">
    <property type="entry name" value="MFS_MefA_like"/>
    <property type="match status" value="1"/>
</dbReference>
<feature type="domain" description="Major facilitator superfamily (MFS) profile" evidence="9">
    <location>
        <begin position="1"/>
        <end position="424"/>
    </location>
</feature>
<feature type="transmembrane region" description="Helical" evidence="8">
    <location>
        <begin position="67"/>
        <end position="87"/>
    </location>
</feature>
<feature type="transmembrane region" description="Helical" evidence="8">
    <location>
        <begin position="337"/>
        <end position="358"/>
    </location>
</feature>
<dbReference type="EMBL" id="JBGEHV010000023">
    <property type="protein sequence ID" value="MEY8040582.1"/>
    <property type="molecule type" value="Genomic_DNA"/>
</dbReference>
<feature type="transmembrane region" description="Helical" evidence="8">
    <location>
        <begin position="280"/>
        <end position="302"/>
    </location>
</feature>
<dbReference type="PROSITE" id="PS50850">
    <property type="entry name" value="MFS"/>
    <property type="match status" value="1"/>
</dbReference>
<keyword evidence="2" id="KW-0813">Transport</keyword>